<dbReference type="Proteomes" id="UP001152320">
    <property type="component" value="Chromosome 6"/>
</dbReference>
<name>A0A9Q1HCY7_HOLLE</name>
<proteinExistence type="predicted"/>
<comment type="caution">
    <text evidence="1">The sequence shown here is derived from an EMBL/GenBank/DDBJ whole genome shotgun (WGS) entry which is preliminary data.</text>
</comment>
<dbReference type="AlphaFoldDB" id="A0A9Q1HCY7"/>
<reference evidence="1" key="1">
    <citation type="submission" date="2021-10" db="EMBL/GenBank/DDBJ databases">
        <title>Tropical sea cucumber genome reveals ecological adaptation and Cuvierian tubules defense mechanism.</title>
        <authorList>
            <person name="Chen T."/>
        </authorList>
    </citation>
    <scope>NUCLEOTIDE SEQUENCE</scope>
    <source>
        <strain evidence="1">Nanhai2018</strain>
        <tissue evidence="1">Muscle</tissue>
    </source>
</reference>
<dbReference type="InterPro" id="IPR036691">
    <property type="entry name" value="Endo/exonu/phosph_ase_sf"/>
</dbReference>
<accession>A0A9Q1HCY7</accession>
<protein>
    <submittedName>
        <fullName evidence="1">Uncharacterized protein</fullName>
    </submittedName>
</protein>
<dbReference type="EMBL" id="JAIZAY010000006">
    <property type="protein sequence ID" value="KAJ8040651.1"/>
    <property type="molecule type" value="Genomic_DNA"/>
</dbReference>
<keyword evidence="2" id="KW-1185">Reference proteome</keyword>
<evidence type="ECO:0000313" key="2">
    <source>
        <dbReference type="Proteomes" id="UP001152320"/>
    </source>
</evidence>
<gene>
    <name evidence="1" type="ORF">HOLleu_15008</name>
</gene>
<sequence length="241" mass="28316">MEEIDRESHTVNSQCLAGRDEIIDLVTTYKLTDCYRDFHPSFPGYTWSGTGIRQSSRLDRIYLSKDFTCRSAECSVFPYSDHNGVHVGFKLSRQTERGKGYWKYNASLNNDIMFCEELRSYYKLWSTLKPSFKSMTEWWENIKGRIKHLAIQHSVRIARQKKKRLLLLQRVCCNSNEDESLITSLKVSSESMYSLSVKILEENEKTFRHLYREERRRAGRKVIKSIKNDEVEMVALCLAIV</sequence>
<evidence type="ECO:0000313" key="1">
    <source>
        <dbReference type="EMBL" id="KAJ8040651.1"/>
    </source>
</evidence>
<dbReference type="Gene3D" id="3.60.10.10">
    <property type="entry name" value="Endonuclease/exonuclease/phosphatase"/>
    <property type="match status" value="1"/>
</dbReference>
<dbReference type="SUPFAM" id="SSF56219">
    <property type="entry name" value="DNase I-like"/>
    <property type="match status" value="1"/>
</dbReference>
<dbReference type="OrthoDB" id="416119at2759"/>
<organism evidence="1 2">
    <name type="scientific">Holothuria leucospilota</name>
    <name type="common">Black long sea cucumber</name>
    <name type="synonym">Mertensiothuria leucospilota</name>
    <dbReference type="NCBI Taxonomy" id="206669"/>
    <lineage>
        <taxon>Eukaryota</taxon>
        <taxon>Metazoa</taxon>
        <taxon>Echinodermata</taxon>
        <taxon>Eleutherozoa</taxon>
        <taxon>Echinozoa</taxon>
        <taxon>Holothuroidea</taxon>
        <taxon>Aspidochirotacea</taxon>
        <taxon>Aspidochirotida</taxon>
        <taxon>Holothuriidae</taxon>
        <taxon>Holothuria</taxon>
    </lineage>
</organism>